<dbReference type="Pfam" id="PF00072">
    <property type="entry name" value="Response_reg"/>
    <property type="match status" value="1"/>
</dbReference>
<dbReference type="RefSeq" id="WP_145647457.1">
    <property type="nucleotide sequence ID" value="NZ_VLLB01000001.1"/>
</dbReference>
<dbReference type="PANTHER" id="PTHR44591">
    <property type="entry name" value="STRESS RESPONSE REGULATOR PROTEIN 1"/>
    <property type="match status" value="1"/>
</dbReference>
<dbReference type="PROSITE" id="PS50110">
    <property type="entry name" value="RESPONSE_REGULATORY"/>
    <property type="match status" value="1"/>
</dbReference>
<dbReference type="Pfam" id="PF12728">
    <property type="entry name" value="HTH_17"/>
    <property type="match status" value="1"/>
</dbReference>
<evidence type="ECO:0000256" key="2">
    <source>
        <dbReference type="PROSITE-ProRule" id="PRU00169"/>
    </source>
</evidence>
<dbReference type="InterPro" id="IPR050595">
    <property type="entry name" value="Bact_response_regulator"/>
</dbReference>
<reference evidence="4 5" key="1">
    <citation type="journal article" date="2015" name="Stand. Genomic Sci.">
        <title>Genomic Encyclopedia of Bacterial and Archaeal Type Strains, Phase III: the genomes of soil and plant-associated and newly described type strains.</title>
        <authorList>
            <person name="Whitman W.B."/>
            <person name="Woyke T."/>
            <person name="Klenk H.P."/>
            <person name="Zhou Y."/>
            <person name="Lilburn T.G."/>
            <person name="Beck B.J."/>
            <person name="De Vos P."/>
            <person name="Vandamme P."/>
            <person name="Eisen J.A."/>
            <person name="Garrity G."/>
            <person name="Hugenholtz P."/>
            <person name="Kyrpides N.C."/>
        </authorList>
    </citation>
    <scope>NUCLEOTIDE SEQUENCE [LARGE SCALE GENOMIC DNA]</scope>
    <source>
        <strain evidence="4 5">CGMCC 1.10822</strain>
    </source>
</reference>
<evidence type="ECO:0000313" key="5">
    <source>
        <dbReference type="Proteomes" id="UP000318431"/>
    </source>
</evidence>
<accession>A0A562RL01</accession>
<feature type="domain" description="Response regulatory" evidence="3">
    <location>
        <begin position="84"/>
        <end position="201"/>
    </location>
</feature>
<dbReference type="CDD" id="cd04762">
    <property type="entry name" value="HTH_MerR-trunc"/>
    <property type="match status" value="1"/>
</dbReference>
<keyword evidence="5" id="KW-1185">Reference proteome</keyword>
<dbReference type="SUPFAM" id="SSF46955">
    <property type="entry name" value="Putative DNA-binding domain"/>
    <property type="match status" value="1"/>
</dbReference>
<comment type="caution">
    <text evidence="4">The sequence shown here is derived from an EMBL/GenBank/DDBJ whole genome shotgun (WGS) entry which is preliminary data.</text>
</comment>
<evidence type="ECO:0000259" key="3">
    <source>
        <dbReference type="PROSITE" id="PS50110"/>
    </source>
</evidence>
<dbReference type="PANTHER" id="PTHR44591:SF3">
    <property type="entry name" value="RESPONSE REGULATORY DOMAIN-CONTAINING PROTEIN"/>
    <property type="match status" value="1"/>
</dbReference>
<dbReference type="InterPro" id="IPR001789">
    <property type="entry name" value="Sig_transdc_resp-reg_receiver"/>
</dbReference>
<feature type="modified residue" description="4-aspartylphosphate" evidence="2">
    <location>
        <position position="135"/>
    </location>
</feature>
<protein>
    <submittedName>
        <fullName evidence="4">Excisionase family DNA binding protein</fullName>
    </submittedName>
</protein>
<dbReference type="OrthoDB" id="5416564at2"/>
<sequence>MTIDNTGQTRNDSGDFYSTKEAAKLLGVAHRTVQLWVESGVLQAWKTAGGHRRIIKDSVERLVQERELAMAAKSGTPAPAAPSRVLVVDDEPAMLRLYELELAGWDLPMDIVKAHDGFEALLEIGRVRPAVLITDLHMPGMDGFRMIETLRANAEFANIRVIVVSGIESSTITSMSLPSDILVLPKPVPFERLRAAVEEALQEN</sequence>
<dbReference type="SUPFAM" id="SSF52172">
    <property type="entry name" value="CheY-like"/>
    <property type="match status" value="1"/>
</dbReference>
<dbReference type="InterPro" id="IPR011006">
    <property type="entry name" value="CheY-like_superfamily"/>
</dbReference>
<dbReference type="AlphaFoldDB" id="A0A562RL01"/>
<proteinExistence type="predicted"/>
<dbReference type="InterPro" id="IPR010093">
    <property type="entry name" value="SinI_DNA-bd"/>
</dbReference>
<dbReference type="InterPro" id="IPR009061">
    <property type="entry name" value="DNA-bd_dom_put_sf"/>
</dbReference>
<organism evidence="4 5">
    <name type="scientific">Pseudoduganella lurida</name>
    <dbReference type="NCBI Taxonomy" id="1036180"/>
    <lineage>
        <taxon>Bacteria</taxon>
        <taxon>Pseudomonadati</taxon>
        <taxon>Pseudomonadota</taxon>
        <taxon>Betaproteobacteria</taxon>
        <taxon>Burkholderiales</taxon>
        <taxon>Oxalobacteraceae</taxon>
        <taxon>Telluria group</taxon>
        <taxon>Pseudoduganella</taxon>
    </lineage>
</organism>
<dbReference type="GO" id="GO:0000160">
    <property type="term" value="P:phosphorelay signal transduction system"/>
    <property type="evidence" value="ECO:0007669"/>
    <property type="project" value="InterPro"/>
</dbReference>
<dbReference type="Proteomes" id="UP000318431">
    <property type="component" value="Unassembled WGS sequence"/>
</dbReference>
<dbReference type="Gene3D" id="3.40.50.2300">
    <property type="match status" value="1"/>
</dbReference>
<dbReference type="NCBIfam" id="TIGR01764">
    <property type="entry name" value="excise"/>
    <property type="match status" value="1"/>
</dbReference>
<dbReference type="EMBL" id="VLLB01000001">
    <property type="protein sequence ID" value="TWI69719.1"/>
    <property type="molecule type" value="Genomic_DNA"/>
</dbReference>
<dbReference type="Gene3D" id="1.10.1660.10">
    <property type="match status" value="1"/>
</dbReference>
<name>A0A562RL01_9BURK</name>
<gene>
    <name evidence="4" type="ORF">IP91_00792</name>
</gene>
<dbReference type="InterPro" id="IPR041657">
    <property type="entry name" value="HTH_17"/>
</dbReference>
<dbReference type="GO" id="GO:0003677">
    <property type="term" value="F:DNA binding"/>
    <property type="evidence" value="ECO:0007669"/>
    <property type="project" value="InterPro"/>
</dbReference>
<evidence type="ECO:0000313" key="4">
    <source>
        <dbReference type="EMBL" id="TWI69719.1"/>
    </source>
</evidence>
<keyword evidence="1 2" id="KW-0597">Phosphoprotein</keyword>
<dbReference type="SMART" id="SM00448">
    <property type="entry name" value="REC"/>
    <property type="match status" value="1"/>
</dbReference>
<evidence type="ECO:0000256" key="1">
    <source>
        <dbReference type="ARBA" id="ARBA00022553"/>
    </source>
</evidence>